<organism evidence="1 2">
    <name type="scientific">Collybiopsis luxurians FD-317 M1</name>
    <dbReference type="NCBI Taxonomy" id="944289"/>
    <lineage>
        <taxon>Eukaryota</taxon>
        <taxon>Fungi</taxon>
        <taxon>Dikarya</taxon>
        <taxon>Basidiomycota</taxon>
        <taxon>Agaricomycotina</taxon>
        <taxon>Agaricomycetes</taxon>
        <taxon>Agaricomycetidae</taxon>
        <taxon>Agaricales</taxon>
        <taxon>Marasmiineae</taxon>
        <taxon>Omphalotaceae</taxon>
        <taxon>Collybiopsis</taxon>
        <taxon>Collybiopsis luxurians</taxon>
    </lineage>
</organism>
<gene>
    <name evidence="1" type="ORF">GYMLUDRAFT_64174</name>
</gene>
<dbReference type="OrthoDB" id="6359816at2759"/>
<proteinExistence type="predicted"/>
<dbReference type="Proteomes" id="UP000053593">
    <property type="component" value="Unassembled WGS sequence"/>
</dbReference>
<sequence length="270" mass="29967">MFDLFADYEHSTDFAYGDLAIYSFDEKLYCIHSQNVQVMIGHIPSTVILLHSQSNDRVQVKHSSDVLDVLLHFLYPQCTAPDLGTMSFLELSNAIQAANEWGLEYVTDRFLVQLFQFIPSPDIYSVFLLTGKYNHTPLFAAAAPYSVHFSTETLWDLGVSATLCMKWQLIKALITGHAIAENHAAICAHWQDNIIPALANKMGPPHGLLGLQHFAIEGYNAAGRLHEPTIQDIASSIEAALSASNNCCKECLEGWKSVTFTELASICFPL</sequence>
<dbReference type="AlphaFoldDB" id="A0A0D0CCE1"/>
<evidence type="ECO:0000313" key="2">
    <source>
        <dbReference type="Proteomes" id="UP000053593"/>
    </source>
</evidence>
<protein>
    <recommendedName>
        <fullName evidence="3">BTB domain-containing protein</fullName>
    </recommendedName>
</protein>
<keyword evidence="2" id="KW-1185">Reference proteome</keyword>
<dbReference type="HOGENOM" id="CLU_090058_0_0_1"/>
<dbReference type="EMBL" id="KN834841">
    <property type="protein sequence ID" value="KIK52543.1"/>
    <property type="molecule type" value="Genomic_DNA"/>
</dbReference>
<name>A0A0D0CCE1_9AGAR</name>
<evidence type="ECO:0000313" key="1">
    <source>
        <dbReference type="EMBL" id="KIK52543.1"/>
    </source>
</evidence>
<evidence type="ECO:0008006" key="3">
    <source>
        <dbReference type="Google" id="ProtNLM"/>
    </source>
</evidence>
<accession>A0A0D0CCE1</accession>
<reference evidence="1 2" key="1">
    <citation type="submission" date="2014-04" db="EMBL/GenBank/DDBJ databases">
        <title>Evolutionary Origins and Diversification of the Mycorrhizal Mutualists.</title>
        <authorList>
            <consortium name="DOE Joint Genome Institute"/>
            <consortium name="Mycorrhizal Genomics Consortium"/>
            <person name="Kohler A."/>
            <person name="Kuo A."/>
            <person name="Nagy L.G."/>
            <person name="Floudas D."/>
            <person name="Copeland A."/>
            <person name="Barry K.W."/>
            <person name="Cichocki N."/>
            <person name="Veneault-Fourrey C."/>
            <person name="LaButti K."/>
            <person name="Lindquist E.A."/>
            <person name="Lipzen A."/>
            <person name="Lundell T."/>
            <person name="Morin E."/>
            <person name="Murat C."/>
            <person name="Riley R."/>
            <person name="Ohm R."/>
            <person name="Sun H."/>
            <person name="Tunlid A."/>
            <person name="Henrissat B."/>
            <person name="Grigoriev I.V."/>
            <person name="Hibbett D.S."/>
            <person name="Martin F."/>
        </authorList>
    </citation>
    <scope>NUCLEOTIDE SEQUENCE [LARGE SCALE GENOMIC DNA]</scope>
    <source>
        <strain evidence="1 2">FD-317 M1</strain>
    </source>
</reference>